<name>A0A6J5RQR5_9CAUD</name>
<evidence type="ECO:0000313" key="1">
    <source>
        <dbReference type="EMBL" id="CAB4196617.1"/>
    </source>
</evidence>
<proteinExistence type="predicted"/>
<dbReference type="EMBL" id="LR797252">
    <property type="protein sequence ID" value="CAB4196617.1"/>
    <property type="molecule type" value="Genomic_DNA"/>
</dbReference>
<gene>
    <name evidence="1" type="ORF">UFOVP1290_137</name>
</gene>
<protein>
    <submittedName>
        <fullName evidence="1">Uncharacterized protein</fullName>
    </submittedName>
</protein>
<sequence length="96" mass="11486">MICKLCNNELISIYHVPAQYLCPNCKIKYHDNFNFQLTWMHIEHQYNGNIYSVYVNLFKNKTLILNSNTDIILVLPTNNITLENLNEKFKIWMTFL</sequence>
<reference evidence="1" key="1">
    <citation type="submission" date="2020-05" db="EMBL/GenBank/DDBJ databases">
        <authorList>
            <person name="Chiriac C."/>
            <person name="Salcher M."/>
            <person name="Ghai R."/>
            <person name="Kavagutti S V."/>
        </authorList>
    </citation>
    <scope>NUCLEOTIDE SEQUENCE</scope>
</reference>
<organism evidence="1">
    <name type="scientific">uncultured Caudovirales phage</name>
    <dbReference type="NCBI Taxonomy" id="2100421"/>
    <lineage>
        <taxon>Viruses</taxon>
        <taxon>Duplodnaviria</taxon>
        <taxon>Heunggongvirae</taxon>
        <taxon>Uroviricota</taxon>
        <taxon>Caudoviricetes</taxon>
        <taxon>Peduoviridae</taxon>
        <taxon>Maltschvirus</taxon>
        <taxon>Maltschvirus maltsch</taxon>
    </lineage>
</organism>
<accession>A0A6J5RQR5</accession>